<feature type="region of interest" description="Disordered" evidence="1">
    <location>
        <begin position="308"/>
        <end position="375"/>
    </location>
</feature>
<evidence type="ECO:0000256" key="1">
    <source>
        <dbReference type="SAM" id="MobiDB-lite"/>
    </source>
</evidence>
<dbReference type="VEuPathDB" id="FungiDB:PYU1_G011859"/>
<feature type="region of interest" description="Disordered" evidence="1">
    <location>
        <begin position="233"/>
        <end position="261"/>
    </location>
</feature>
<sequence length="528" mass="57553">MQDPIHMPSATSPPCQPATAQLKQQHVVVLKPWTATHDGIAIGTLSSVAFHCNNDPMVSPEHGTLECTTKHAPSSATNDRDEDSLSPLRHCTNIDRRHHQAAENNSVCRSNQSMIAPSPITWPASAGKLPDRRLEPPTIVTSDNRLYPSAAPPEYIASPIPGSNWRRKRHSMTAFTPSPAPPPGNPPPSSPVAHKDILRQNESLLNILKNKYKEEQLLKQQQEEWMRHNFNLGSAARTPPMSPIKKQMSRDAANNRTDVDDDTEHVMSDLEIPPRAPALLRTISLGLHQASPRLTAAVLASRARVGSFDGSKKHANQRSPQTATNVSQGSDGFSSVGSSVSTEPTCHRRVTRSLSISSEEEQAEEEESDDDNGVSSAELNEFMGYEDDVDGITSFTTHALYASNEYKSSASKGDDSMLQFSSYSSSTTSSSRTTATTNDRFSIDIVTSPEDDDDGDDADVEVLQSPTRGNTAAPQFVRKAAAGATSNLFDGTSAKRLNHRNPDKSPIDLSPRGFHVTPARRFRRVQSP</sequence>
<protein>
    <submittedName>
        <fullName evidence="2">Uncharacterized protein</fullName>
    </submittedName>
</protein>
<organism evidence="2 3">
    <name type="scientific">Globisporangium ultimum (strain ATCC 200006 / CBS 805.95 / DAOM BR144)</name>
    <name type="common">Pythium ultimum</name>
    <dbReference type="NCBI Taxonomy" id="431595"/>
    <lineage>
        <taxon>Eukaryota</taxon>
        <taxon>Sar</taxon>
        <taxon>Stramenopiles</taxon>
        <taxon>Oomycota</taxon>
        <taxon>Peronosporomycetes</taxon>
        <taxon>Pythiales</taxon>
        <taxon>Pythiaceae</taxon>
        <taxon>Globisporangium</taxon>
    </lineage>
</organism>
<feature type="compositionally biased region" description="Basic residues" evidence="1">
    <location>
        <begin position="518"/>
        <end position="528"/>
    </location>
</feature>
<feature type="compositionally biased region" description="Low complexity" evidence="1">
    <location>
        <begin position="326"/>
        <end position="341"/>
    </location>
</feature>
<proteinExistence type="predicted"/>
<reference evidence="3" key="1">
    <citation type="journal article" date="2010" name="Genome Biol.">
        <title>Genome sequence of the necrotrophic plant pathogen Pythium ultimum reveals original pathogenicity mechanisms and effector repertoire.</title>
        <authorList>
            <person name="Levesque C.A."/>
            <person name="Brouwer H."/>
            <person name="Cano L."/>
            <person name="Hamilton J.P."/>
            <person name="Holt C."/>
            <person name="Huitema E."/>
            <person name="Raffaele S."/>
            <person name="Robideau G.P."/>
            <person name="Thines M."/>
            <person name="Win J."/>
            <person name="Zerillo M.M."/>
            <person name="Beakes G.W."/>
            <person name="Boore J.L."/>
            <person name="Busam D."/>
            <person name="Dumas B."/>
            <person name="Ferriera S."/>
            <person name="Fuerstenberg S.I."/>
            <person name="Gachon C.M."/>
            <person name="Gaulin E."/>
            <person name="Govers F."/>
            <person name="Grenville-Briggs L."/>
            <person name="Horner N."/>
            <person name="Hostetler J."/>
            <person name="Jiang R.H."/>
            <person name="Johnson J."/>
            <person name="Krajaejun T."/>
            <person name="Lin H."/>
            <person name="Meijer H.J."/>
            <person name="Moore B."/>
            <person name="Morris P."/>
            <person name="Phuntmart V."/>
            <person name="Puiu D."/>
            <person name="Shetty J."/>
            <person name="Stajich J.E."/>
            <person name="Tripathy S."/>
            <person name="Wawra S."/>
            <person name="van West P."/>
            <person name="Whitty B.R."/>
            <person name="Coutinho P.M."/>
            <person name="Henrissat B."/>
            <person name="Martin F."/>
            <person name="Thomas P.D."/>
            <person name="Tyler B.M."/>
            <person name="De Vries R.P."/>
            <person name="Kamoun S."/>
            <person name="Yandell M."/>
            <person name="Tisserat N."/>
            <person name="Buell C.R."/>
        </authorList>
    </citation>
    <scope>NUCLEOTIDE SEQUENCE</scope>
    <source>
        <strain evidence="3">DAOM:BR144</strain>
    </source>
</reference>
<dbReference type="Proteomes" id="UP000019132">
    <property type="component" value="Unassembled WGS sequence"/>
</dbReference>
<dbReference type="AlphaFoldDB" id="K3X3T6"/>
<name>K3X3T6_GLOUD</name>
<feature type="region of interest" description="Disordered" evidence="1">
    <location>
        <begin position="63"/>
        <end position="86"/>
    </location>
</feature>
<reference evidence="2" key="3">
    <citation type="submission" date="2015-02" db="UniProtKB">
        <authorList>
            <consortium name="EnsemblProtists"/>
        </authorList>
    </citation>
    <scope>IDENTIFICATION</scope>
    <source>
        <strain evidence="2">DAOM BR144</strain>
    </source>
</reference>
<feature type="compositionally biased region" description="Polar residues" evidence="1">
    <location>
        <begin position="464"/>
        <end position="473"/>
    </location>
</feature>
<accession>K3X3T6</accession>
<dbReference type="EMBL" id="GL376637">
    <property type="status" value="NOT_ANNOTATED_CDS"/>
    <property type="molecule type" value="Genomic_DNA"/>
</dbReference>
<dbReference type="InParanoid" id="K3X3T6"/>
<evidence type="ECO:0000313" key="3">
    <source>
        <dbReference type="Proteomes" id="UP000019132"/>
    </source>
</evidence>
<feature type="region of interest" description="Disordered" evidence="1">
    <location>
        <begin position="440"/>
        <end position="528"/>
    </location>
</feature>
<feature type="compositionally biased region" description="Pro residues" evidence="1">
    <location>
        <begin position="178"/>
        <end position="190"/>
    </location>
</feature>
<dbReference type="HOGENOM" id="CLU_516319_0_0_1"/>
<evidence type="ECO:0000313" key="2">
    <source>
        <dbReference type="EnsemblProtists" id="PYU1_T011885"/>
    </source>
</evidence>
<dbReference type="eggNOG" id="ENOG502S8KN">
    <property type="taxonomic scope" value="Eukaryota"/>
</dbReference>
<dbReference type="EnsemblProtists" id="PYU1_T011885">
    <property type="protein sequence ID" value="PYU1_T011885"/>
    <property type="gene ID" value="PYU1_G011859"/>
</dbReference>
<reference evidence="3" key="2">
    <citation type="submission" date="2010-04" db="EMBL/GenBank/DDBJ databases">
        <authorList>
            <person name="Buell R."/>
            <person name="Hamilton J."/>
            <person name="Hostetler J."/>
        </authorList>
    </citation>
    <scope>NUCLEOTIDE SEQUENCE [LARGE SCALE GENOMIC DNA]</scope>
    <source>
        <strain evidence="3">DAOM:BR144</strain>
    </source>
</reference>
<feature type="compositionally biased region" description="Acidic residues" evidence="1">
    <location>
        <begin position="358"/>
        <end position="372"/>
    </location>
</feature>
<keyword evidence="3" id="KW-1185">Reference proteome</keyword>
<feature type="compositionally biased region" description="Acidic residues" evidence="1">
    <location>
        <begin position="449"/>
        <end position="460"/>
    </location>
</feature>
<feature type="region of interest" description="Disordered" evidence="1">
    <location>
        <begin position="172"/>
        <end position="194"/>
    </location>
</feature>